<protein>
    <recommendedName>
        <fullName evidence="3">SHSP domain-containing protein</fullName>
    </recommendedName>
</protein>
<dbReference type="SUPFAM" id="SSF49764">
    <property type="entry name" value="HSP20-like chaperones"/>
    <property type="match status" value="3"/>
</dbReference>
<keyword evidence="5" id="KW-1185">Reference proteome</keyword>
<evidence type="ECO:0000259" key="3">
    <source>
        <dbReference type="PROSITE" id="PS01031"/>
    </source>
</evidence>
<feature type="compositionally biased region" description="Basic and acidic residues" evidence="2">
    <location>
        <begin position="375"/>
        <end position="390"/>
    </location>
</feature>
<sequence>MVSPVTLAPQSPEGFYAINNPFLVSGPKGFIEFMPLESDDMYIRVDLPGVPNNGVDVFLDLPNKTVCISGDAPKEHKHDATLRSYDGTALRPKLSIFGEKSKIVCRCTEFYSAFTSHMADGVLRLVLTKIHTDTPPPPCLEFLATPNGQNPKLTGPILKPHPCVCQGSQMPYEYKVLQNGGLFVRVDMPGVAKENFTVSVANGRVKVTGEAPALSHDSSGRFYSGDVAMLSTLIDIPVRKIKTIAKSEGFYAINNQFLANGPKGFMEFKMLENEDMFVRIDFPGVPKDGVRVFLDQSKKAVCIFADAPKEHKYDFSERNYGTTTGLICRCCAISGFTSLMSDGVLRLLLTKTKITPQRSSCISFLGGPDFREDLRGDGPHKFPHGTDPHDPNLSGRILMPHPCVNYGSEMAYESKQLQNGGLYVRVDMPGVPKENFTVLVINGRVKVTGEAPALSHDSSGRFYSGDVAMLSTLIDIPVRKIKTIAKNGVIRLIIPPV</sequence>
<dbReference type="InterPro" id="IPR044656">
    <property type="entry name" value="HSP14.7/HSP23.5/HSP23.6-like"/>
</dbReference>
<dbReference type="InterPro" id="IPR008978">
    <property type="entry name" value="HSP20-like_chaperone"/>
</dbReference>
<dbReference type="STRING" id="81985.R0GI49"/>
<dbReference type="CDD" id="cd06464">
    <property type="entry name" value="ACD_sHsps-like"/>
    <property type="match status" value="1"/>
</dbReference>
<dbReference type="PROSITE" id="PS01031">
    <property type="entry name" value="SHSP"/>
    <property type="match status" value="1"/>
</dbReference>
<evidence type="ECO:0000256" key="1">
    <source>
        <dbReference type="PROSITE-ProRule" id="PRU00285"/>
    </source>
</evidence>
<gene>
    <name evidence="4" type="ORF">CARUB_v10004647mg</name>
</gene>
<dbReference type="Proteomes" id="UP000029121">
    <property type="component" value="Unassembled WGS sequence"/>
</dbReference>
<dbReference type="InterPro" id="IPR002068">
    <property type="entry name" value="A-crystallin/Hsp20_dom"/>
</dbReference>
<dbReference type="EMBL" id="KB870811">
    <property type="protein sequence ID" value="EOA16489.1"/>
    <property type="molecule type" value="Genomic_DNA"/>
</dbReference>
<dbReference type="AlphaFoldDB" id="R0GI49"/>
<evidence type="ECO:0000313" key="5">
    <source>
        <dbReference type="Proteomes" id="UP000029121"/>
    </source>
</evidence>
<name>R0GI49_9BRAS</name>
<organism evidence="4 5">
    <name type="scientific">Capsella rubella</name>
    <dbReference type="NCBI Taxonomy" id="81985"/>
    <lineage>
        <taxon>Eukaryota</taxon>
        <taxon>Viridiplantae</taxon>
        <taxon>Streptophyta</taxon>
        <taxon>Embryophyta</taxon>
        <taxon>Tracheophyta</taxon>
        <taxon>Spermatophyta</taxon>
        <taxon>Magnoliopsida</taxon>
        <taxon>eudicotyledons</taxon>
        <taxon>Gunneridae</taxon>
        <taxon>Pentapetalae</taxon>
        <taxon>rosids</taxon>
        <taxon>malvids</taxon>
        <taxon>Brassicales</taxon>
        <taxon>Brassicaceae</taxon>
        <taxon>Camelineae</taxon>
        <taxon>Capsella</taxon>
    </lineage>
</organism>
<feature type="domain" description="SHSP" evidence="3">
    <location>
        <begin position="403"/>
        <end position="497"/>
    </location>
</feature>
<evidence type="ECO:0000313" key="4">
    <source>
        <dbReference type="EMBL" id="EOA16489.1"/>
    </source>
</evidence>
<dbReference type="CDD" id="cd00298">
    <property type="entry name" value="ACD_sHsps_p23-like"/>
    <property type="match status" value="1"/>
</dbReference>
<dbReference type="PANTHER" id="PTHR46991">
    <property type="entry name" value="23.5 KDA HEAT SHOCK PROTEIN, MITOCHONDRIAL"/>
    <property type="match status" value="1"/>
</dbReference>
<evidence type="ECO:0000256" key="2">
    <source>
        <dbReference type="SAM" id="MobiDB-lite"/>
    </source>
</evidence>
<dbReference type="eggNOG" id="ENOG502R7P5">
    <property type="taxonomic scope" value="Eukaryota"/>
</dbReference>
<dbReference type="PANTHER" id="PTHR46991:SF29">
    <property type="entry name" value="HEAT SHOCK PROTEIN HSP20_ALPHA CRYSTALLIN FAMILY PROTEIN"/>
    <property type="match status" value="1"/>
</dbReference>
<comment type="similarity">
    <text evidence="1">Belongs to the small heat shock protein (HSP20) family.</text>
</comment>
<reference evidence="5" key="1">
    <citation type="journal article" date="2013" name="Nat. Genet.">
        <title>The Capsella rubella genome and the genomic consequences of rapid mating system evolution.</title>
        <authorList>
            <person name="Slotte T."/>
            <person name="Hazzouri K.M."/>
            <person name="Agren J.A."/>
            <person name="Koenig D."/>
            <person name="Maumus F."/>
            <person name="Guo Y.L."/>
            <person name="Steige K."/>
            <person name="Platts A.E."/>
            <person name="Escobar J.S."/>
            <person name="Newman L.K."/>
            <person name="Wang W."/>
            <person name="Mandakova T."/>
            <person name="Vello E."/>
            <person name="Smith L.M."/>
            <person name="Henz S.R."/>
            <person name="Steffen J."/>
            <person name="Takuno S."/>
            <person name="Brandvain Y."/>
            <person name="Coop G."/>
            <person name="Andolfatto P."/>
            <person name="Hu T.T."/>
            <person name="Blanchette M."/>
            <person name="Clark R.M."/>
            <person name="Quesneville H."/>
            <person name="Nordborg M."/>
            <person name="Gaut B.S."/>
            <person name="Lysak M.A."/>
            <person name="Jenkins J."/>
            <person name="Grimwood J."/>
            <person name="Chapman J."/>
            <person name="Prochnik S."/>
            <person name="Shu S."/>
            <person name="Rokhsar D."/>
            <person name="Schmutz J."/>
            <person name="Weigel D."/>
            <person name="Wright S.I."/>
        </authorList>
    </citation>
    <scope>NUCLEOTIDE SEQUENCE [LARGE SCALE GENOMIC DNA]</scope>
    <source>
        <strain evidence="5">cv. Monte Gargano</strain>
    </source>
</reference>
<feature type="region of interest" description="Disordered" evidence="2">
    <location>
        <begin position="375"/>
        <end position="394"/>
    </location>
</feature>
<accession>R0GI49</accession>
<proteinExistence type="inferred from homology"/>